<dbReference type="CDD" id="cd01650">
    <property type="entry name" value="RT_nLTR_like"/>
    <property type="match status" value="1"/>
</dbReference>
<dbReference type="InterPro" id="IPR000477">
    <property type="entry name" value="RT_dom"/>
</dbReference>
<dbReference type="EMBL" id="JBJQOH010000007">
    <property type="protein sequence ID" value="KAL3680440.1"/>
    <property type="molecule type" value="Genomic_DNA"/>
</dbReference>
<proteinExistence type="predicted"/>
<evidence type="ECO:0000259" key="1">
    <source>
        <dbReference type="Pfam" id="PF00078"/>
    </source>
</evidence>
<name>A0ABD3GQV6_9MARC</name>
<feature type="domain" description="Reverse transcriptase" evidence="1">
    <location>
        <begin position="260"/>
        <end position="385"/>
    </location>
</feature>
<dbReference type="PANTHER" id="PTHR31635">
    <property type="entry name" value="REVERSE TRANSCRIPTASE DOMAIN-CONTAINING PROTEIN-RELATED"/>
    <property type="match status" value="1"/>
</dbReference>
<sequence>MSRLDRAYLTCSGDWLNVVSSIKHDAKAGISDHAPVIIELELQEDRTRPRIHKSYMKLAVDELRSEPKLELENSPANRNGYRISAELLKEKDVQEATLWRSRSRAKWLHAGDAPTKYFFTLWQAKVKQEEIRVLKLDDGTLIEDRGKILEEVGRFYKQLYTEDGETDQANEERRVILQGINKKVTPAENRKLEQLLLEDELEECIKNLARDKAPGLDGVSADVLREVWSEVKPLCMQVLSEFWEDEQMTSATKKGVTKLIPKNEEKSMLTNRHPITLLGITYKIISRILADRIKPLLPGLVNGQQTGFVPGRSIFDNILTLKQGEDWAVETGQEAVFLKLDFIKAYDRVRHIFLWETLEAMGFGAKFIRLIHGLMIGAEATVHQNGEFTECFEMEGGCGRATESNFYAARRVVERFENISGASLNVAKSLVVLIGLDQVPGWLFNTGCRVAANGEV</sequence>
<evidence type="ECO:0000313" key="2">
    <source>
        <dbReference type="EMBL" id="KAL3680440.1"/>
    </source>
</evidence>
<dbReference type="Proteomes" id="UP001633002">
    <property type="component" value="Unassembled WGS sequence"/>
</dbReference>
<keyword evidence="3" id="KW-1185">Reference proteome</keyword>
<accession>A0ABD3GQV6</accession>
<dbReference type="AlphaFoldDB" id="A0ABD3GQV6"/>
<dbReference type="PANTHER" id="PTHR31635:SF196">
    <property type="entry name" value="REVERSE TRANSCRIPTASE DOMAIN-CONTAINING PROTEIN-RELATED"/>
    <property type="match status" value="1"/>
</dbReference>
<protein>
    <recommendedName>
        <fullName evidence="1">Reverse transcriptase domain-containing protein</fullName>
    </recommendedName>
</protein>
<organism evidence="2 3">
    <name type="scientific">Riccia sorocarpa</name>
    <dbReference type="NCBI Taxonomy" id="122646"/>
    <lineage>
        <taxon>Eukaryota</taxon>
        <taxon>Viridiplantae</taxon>
        <taxon>Streptophyta</taxon>
        <taxon>Embryophyta</taxon>
        <taxon>Marchantiophyta</taxon>
        <taxon>Marchantiopsida</taxon>
        <taxon>Marchantiidae</taxon>
        <taxon>Marchantiales</taxon>
        <taxon>Ricciaceae</taxon>
        <taxon>Riccia</taxon>
    </lineage>
</organism>
<evidence type="ECO:0000313" key="3">
    <source>
        <dbReference type="Proteomes" id="UP001633002"/>
    </source>
</evidence>
<comment type="caution">
    <text evidence="2">The sequence shown here is derived from an EMBL/GenBank/DDBJ whole genome shotgun (WGS) entry which is preliminary data.</text>
</comment>
<dbReference type="Pfam" id="PF00078">
    <property type="entry name" value="RVT_1"/>
    <property type="match status" value="1"/>
</dbReference>
<gene>
    <name evidence="2" type="ORF">R1sor_023396</name>
</gene>
<reference evidence="2 3" key="1">
    <citation type="submission" date="2024-09" db="EMBL/GenBank/DDBJ databases">
        <title>Chromosome-scale assembly of Riccia sorocarpa.</title>
        <authorList>
            <person name="Paukszto L."/>
        </authorList>
    </citation>
    <scope>NUCLEOTIDE SEQUENCE [LARGE SCALE GENOMIC DNA]</scope>
    <source>
        <strain evidence="2">LP-2024</strain>
        <tissue evidence="2">Aerial parts of the thallus</tissue>
    </source>
</reference>